<name>A0ABY6CPB3_9BACT</name>
<dbReference type="Gene3D" id="2.60.40.10">
    <property type="entry name" value="Immunoglobulins"/>
    <property type="match status" value="1"/>
</dbReference>
<reference evidence="2" key="1">
    <citation type="submission" date="2022-09" db="EMBL/GenBank/DDBJ databases">
        <title>Comparative genomics and taxonomic characterization of three novel marine species of genus Reichenbachiella exhibiting antioxidant and polysaccharide degradation activities.</title>
        <authorList>
            <person name="Muhammad N."/>
            <person name="Lee Y.-J."/>
            <person name="Ko J."/>
            <person name="Kim S.-G."/>
        </authorList>
    </citation>
    <scope>NUCLEOTIDE SEQUENCE</scope>
    <source>
        <strain evidence="2">BKB1-1</strain>
    </source>
</reference>
<keyword evidence="1" id="KW-0732">Signal</keyword>
<protein>
    <recommendedName>
        <fullName evidence="4">Right handed beta helix region</fullName>
    </recommendedName>
</protein>
<proteinExistence type="predicted"/>
<evidence type="ECO:0000313" key="2">
    <source>
        <dbReference type="EMBL" id="UXP31604.1"/>
    </source>
</evidence>
<accession>A0ABY6CPB3</accession>
<organism evidence="2 3">
    <name type="scientific">Reichenbachiella agarivorans</name>
    <dbReference type="NCBI Taxonomy" id="2979464"/>
    <lineage>
        <taxon>Bacteria</taxon>
        <taxon>Pseudomonadati</taxon>
        <taxon>Bacteroidota</taxon>
        <taxon>Cytophagia</taxon>
        <taxon>Cytophagales</taxon>
        <taxon>Reichenbachiellaceae</taxon>
        <taxon>Reichenbachiella</taxon>
    </lineage>
</organism>
<sequence>MKKTRLFFFLPYKTLMLLGFLFISSCNDDSDDPSIGIKVDAGVDQIIELGATVNLDATVTGEDLVLMWEITSKPTGSTAIIANPLVEDASFTPDVVGEYTAQLTAVNLGGDEVSDEVVIVVIQEGEGPLEIGGTISTKTTLVNRFDDPTLPDYIASSLVTVSAELTIDPDVYIIFAEDQGLAIGTGGALIAKGTADKHIIFSGVEKTDGFWMGLELESNNSKNELTYCTIEYGGSSGFDGANLRANLMLAGSAKVKITNSEFTHSKGYGLYTRNLEVNLTGFMNNTFTDNVAPIMTRINHYHYFDAASSYAGNEDDYIDSYVSGQEVTTNVTWQALDVPYRMSANLEYIGADVVIAAGASFLGQPNGGLFITTAGSLKAIGTSTTKITFAGEQDVRGYWRGLSFESNNTSNELTYVMISNGGERGFDGAELKSNIMVEESGRLKITNTSSTKSGGYGLYTRQLESSLPNFANNTFTDNVAPVMTRINHYHYFDAGSNFTGNDDDYIDSYVSGQELTTDVSWQALDVPYRMSANLEYIESDIVVVAGASFIGQPNGGLEVTGTGSLHADGTDLAKITFVGEQDVVGFWRGLRFESNNADNLLNHVIVSNGGERGFDGAERKANIEVADGGLLTLTNSTLSKSGGHAIRVQDGGSLTQSGLTFTGNTGDNIFQD</sequence>
<feature type="chain" id="PRO_5045189608" description="Right handed beta helix region" evidence="1">
    <location>
        <begin position="29"/>
        <end position="672"/>
    </location>
</feature>
<feature type="signal peptide" evidence="1">
    <location>
        <begin position="1"/>
        <end position="28"/>
    </location>
</feature>
<dbReference type="InterPro" id="IPR011050">
    <property type="entry name" value="Pectin_lyase_fold/virulence"/>
</dbReference>
<dbReference type="InterPro" id="IPR006626">
    <property type="entry name" value="PbH1"/>
</dbReference>
<keyword evidence="3" id="KW-1185">Reference proteome</keyword>
<evidence type="ECO:0008006" key="4">
    <source>
        <dbReference type="Google" id="ProtNLM"/>
    </source>
</evidence>
<dbReference type="EMBL" id="CP106679">
    <property type="protein sequence ID" value="UXP31604.1"/>
    <property type="molecule type" value="Genomic_DNA"/>
</dbReference>
<dbReference type="SMART" id="SM00710">
    <property type="entry name" value="PbH1"/>
    <property type="match status" value="5"/>
</dbReference>
<evidence type="ECO:0000256" key="1">
    <source>
        <dbReference type="SAM" id="SignalP"/>
    </source>
</evidence>
<dbReference type="InterPro" id="IPR013783">
    <property type="entry name" value="Ig-like_fold"/>
</dbReference>
<dbReference type="RefSeq" id="WP_262309043.1">
    <property type="nucleotide sequence ID" value="NZ_CP106679.1"/>
</dbReference>
<dbReference type="PROSITE" id="PS51257">
    <property type="entry name" value="PROKAR_LIPOPROTEIN"/>
    <property type="match status" value="1"/>
</dbReference>
<dbReference type="Proteomes" id="UP001065174">
    <property type="component" value="Chromosome"/>
</dbReference>
<gene>
    <name evidence="2" type="ORF">N6H18_14730</name>
</gene>
<dbReference type="SUPFAM" id="SSF51126">
    <property type="entry name" value="Pectin lyase-like"/>
    <property type="match status" value="1"/>
</dbReference>
<evidence type="ECO:0000313" key="3">
    <source>
        <dbReference type="Proteomes" id="UP001065174"/>
    </source>
</evidence>